<evidence type="ECO:0000256" key="3">
    <source>
        <dbReference type="ARBA" id="ARBA00022448"/>
    </source>
</evidence>
<dbReference type="GO" id="GO:0005743">
    <property type="term" value="C:mitochondrial inner membrane"/>
    <property type="evidence" value="ECO:0007669"/>
    <property type="project" value="UniProtKB-SubCell"/>
</dbReference>
<dbReference type="Pfam" id="PF02320">
    <property type="entry name" value="UCR_hinge"/>
    <property type="match status" value="1"/>
</dbReference>
<evidence type="ECO:0000256" key="7">
    <source>
        <dbReference type="ARBA" id="ARBA00023128"/>
    </source>
</evidence>
<evidence type="ECO:0000259" key="10">
    <source>
        <dbReference type="Pfam" id="PF02320"/>
    </source>
</evidence>
<comment type="subcellular location">
    <subcellularLocation>
        <location evidence="1">Mitochondrion inner membrane</location>
        <topology evidence="1">Peripheral membrane protein</topology>
        <orientation evidence="1">Intermembrane side</orientation>
    </subcellularLocation>
</comment>
<dbReference type="EMBL" id="PUHQ01000148">
    <property type="protein sequence ID" value="KAG0654472.1"/>
    <property type="molecule type" value="Genomic_DNA"/>
</dbReference>
<evidence type="ECO:0000313" key="12">
    <source>
        <dbReference type="Proteomes" id="UP000777482"/>
    </source>
</evidence>
<feature type="compositionally biased region" description="Basic and acidic residues" evidence="9">
    <location>
        <begin position="65"/>
        <end position="80"/>
    </location>
</feature>
<organism evidence="11 12">
    <name type="scientific">Rhodotorula mucilaginosa</name>
    <name type="common">Yeast</name>
    <name type="synonym">Rhodotorula rubra</name>
    <dbReference type="NCBI Taxonomy" id="5537"/>
    <lineage>
        <taxon>Eukaryota</taxon>
        <taxon>Fungi</taxon>
        <taxon>Dikarya</taxon>
        <taxon>Basidiomycota</taxon>
        <taxon>Pucciniomycotina</taxon>
        <taxon>Microbotryomycetes</taxon>
        <taxon>Sporidiobolales</taxon>
        <taxon>Sporidiobolaceae</taxon>
        <taxon>Rhodotorula</taxon>
    </lineage>
</organism>
<dbReference type="GO" id="GO:0006122">
    <property type="term" value="P:mitochondrial electron transport, ubiquinol to cytochrome c"/>
    <property type="evidence" value="ECO:0007669"/>
    <property type="project" value="InterPro"/>
</dbReference>
<sequence>MVVAAGPLESAGPRSIERDEKMLSALFDSLFSSASPLDCEAPGVHAGENPSSQSDTPSDIISDPEQAKEHKQQLGDKIEQADGATAAPADDEEEEEEEVPDQGEQIREACGQTKACKTFLHHLEECGERLAEGKTIVQNETCVEELFHYMHCVDECAAPKIFAALKA</sequence>
<dbReference type="Proteomes" id="UP000777482">
    <property type="component" value="Unassembled WGS sequence"/>
</dbReference>
<evidence type="ECO:0000256" key="8">
    <source>
        <dbReference type="ARBA" id="ARBA00023136"/>
    </source>
</evidence>
<feature type="region of interest" description="Disordered" evidence="9">
    <location>
        <begin position="37"/>
        <end position="106"/>
    </location>
</feature>
<feature type="compositionally biased region" description="Acidic residues" evidence="9">
    <location>
        <begin position="89"/>
        <end position="101"/>
    </location>
</feature>
<comment type="similarity">
    <text evidence="2">Belongs to the UQCRH/QCR6 family.</text>
</comment>
<evidence type="ECO:0000256" key="1">
    <source>
        <dbReference type="ARBA" id="ARBA00004137"/>
    </source>
</evidence>
<dbReference type="PANTHER" id="PTHR15336:SF0">
    <property type="entry name" value="CYTOCHROME B-C1 COMPLEX SUBUNIT 6, MITOCHONDRIAL"/>
    <property type="match status" value="1"/>
</dbReference>
<keyword evidence="5" id="KW-0999">Mitochondrion inner membrane</keyword>
<dbReference type="SUPFAM" id="SSF81531">
    <property type="entry name" value="Non-heme 11 kDa protein of cytochrome bc1 complex (Ubiquinol-cytochrome c reductase)"/>
    <property type="match status" value="1"/>
</dbReference>
<dbReference type="PANTHER" id="PTHR15336">
    <property type="entry name" value="UBIQUINOL-CYTOCHROME C REDUCTASE COMPLEX 7.8 KDA PROTEIN"/>
    <property type="match status" value="1"/>
</dbReference>
<dbReference type="InterPro" id="IPR003422">
    <property type="entry name" value="Cyt_b-c1_6"/>
</dbReference>
<evidence type="ECO:0000256" key="5">
    <source>
        <dbReference type="ARBA" id="ARBA00022792"/>
    </source>
</evidence>
<evidence type="ECO:0000313" key="11">
    <source>
        <dbReference type="EMBL" id="KAG0654472.1"/>
    </source>
</evidence>
<dbReference type="AlphaFoldDB" id="A0A9P6VUV5"/>
<evidence type="ECO:0000256" key="9">
    <source>
        <dbReference type="SAM" id="MobiDB-lite"/>
    </source>
</evidence>
<keyword evidence="12" id="KW-1185">Reference proteome</keyword>
<protein>
    <recommendedName>
        <fullName evidence="10">Ubiquinol-cytochrome C reductase hinge domain-containing protein</fullName>
    </recommendedName>
</protein>
<name>A0A9P6VUV5_RHOMI</name>
<feature type="compositionally biased region" description="Polar residues" evidence="9">
    <location>
        <begin position="49"/>
        <end position="59"/>
    </location>
</feature>
<dbReference type="InterPro" id="IPR023184">
    <property type="entry name" value="Ubol_cytC_Rdtase_hinge_dom"/>
</dbReference>
<dbReference type="Gene3D" id="1.10.287.20">
    <property type="entry name" value="Ubiquinol-cytochrome C reductase hinge domain"/>
    <property type="match status" value="1"/>
</dbReference>
<keyword evidence="7" id="KW-0496">Mitochondrion</keyword>
<comment type="caution">
    <text evidence="11">The sequence shown here is derived from an EMBL/GenBank/DDBJ whole genome shotgun (WGS) entry which is preliminary data.</text>
</comment>
<evidence type="ECO:0000256" key="6">
    <source>
        <dbReference type="ARBA" id="ARBA00022982"/>
    </source>
</evidence>
<evidence type="ECO:0000256" key="4">
    <source>
        <dbReference type="ARBA" id="ARBA00022660"/>
    </source>
</evidence>
<accession>A0A9P6VUV5</accession>
<dbReference type="OrthoDB" id="405848at2759"/>
<evidence type="ECO:0000256" key="2">
    <source>
        <dbReference type="ARBA" id="ARBA00006498"/>
    </source>
</evidence>
<keyword evidence="4" id="KW-0679">Respiratory chain</keyword>
<keyword evidence="8" id="KW-0472">Membrane</keyword>
<gene>
    <name evidence="11" type="ORF">C6P46_001637</name>
</gene>
<dbReference type="InterPro" id="IPR036811">
    <property type="entry name" value="Ubol_cytC_Rdtase_hinge_dom_sf"/>
</dbReference>
<keyword evidence="6" id="KW-0249">Electron transport</keyword>
<proteinExistence type="inferred from homology"/>
<feature type="domain" description="Ubiquinol-cytochrome C reductase hinge" evidence="10">
    <location>
        <begin position="101"/>
        <end position="166"/>
    </location>
</feature>
<keyword evidence="3" id="KW-0813">Transport</keyword>
<reference evidence="11 12" key="1">
    <citation type="submission" date="2020-11" db="EMBL/GenBank/DDBJ databases">
        <title>Kefir isolates.</title>
        <authorList>
            <person name="Marcisauskas S."/>
            <person name="Kim Y."/>
            <person name="Blasche S."/>
        </authorList>
    </citation>
    <scope>NUCLEOTIDE SEQUENCE [LARGE SCALE GENOMIC DNA]</scope>
    <source>
        <strain evidence="11 12">KR</strain>
    </source>
</reference>